<dbReference type="GO" id="GO:0005829">
    <property type="term" value="C:cytosol"/>
    <property type="evidence" value="ECO:0007669"/>
    <property type="project" value="TreeGrafter"/>
</dbReference>
<protein>
    <submittedName>
        <fullName evidence="2">Uroporphyrinogen decarboxylase</fullName>
    </submittedName>
</protein>
<dbReference type="Gene3D" id="3.20.20.210">
    <property type="match status" value="1"/>
</dbReference>
<proteinExistence type="predicted"/>
<organism evidence="2">
    <name type="scientific">human gut metagenome</name>
    <dbReference type="NCBI Taxonomy" id="408170"/>
    <lineage>
        <taxon>unclassified sequences</taxon>
        <taxon>metagenomes</taxon>
        <taxon>organismal metagenomes</taxon>
    </lineage>
</organism>
<gene>
    <name evidence="2" type="ORF">Q604_UNBC01920G0001</name>
</gene>
<dbReference type="GO" id="GO:0004853">
    <property type="term" value="F:uroporphyrinogen decarboxylase activity"/>
    <property type="evidence" value="ECO:0007669"/>
    <property type="project" value="InterPro"/>
</dbReference>
<accession>W1YQM7</accession>
<dbReference type="InterPro" id="IPR038071">
    <property type="entry name" value="UROD/MetE-like_sf"/>
</dbReference>
<sequence length="97" mass="10522">TSGMLDVPLVGFCGAPFTIASYLIEGGPTKNYNKTRGMLIGAPNVWSALMTKLADMSIEYLSMQAESGANALQIFDSWVGAVNADQYKQGIYPHMER</sequence>
<dbReference type="Pfam" id="PF01208">
    <property type="entry name" value="URO-D"/>
    <property type="match status" value="1"/>
</dbReference>
<name>W1YQM7_9ZZZZ</name>
<dbReference type="PANTHER" id="PTHR21091">
    <property type="entry name" value="METHYLTETRAHYDROFOLATE:HOMOCYSTEINE METHYLTRANSFERASE RELATED"/>
    <property type="match status" value="1"/>
</dbReference>
<evidence type="ECO:0000259" key="1">
    <source>
        <dbReference type="Pfam" id="PF01208"/>
    </source>
</evidence>
<dbReference type="EMBL" id="AZMM01001920">
    <property type="protein sequence ID" value="ETJ44050.1"/>
    <property type="molecule type" value="Genomic_DNA"/>
</dbReference>
<dbReference type="PANTHER" id="PTHR21091:SF169">
    <property type="entry name" value="UROPORPHYRINOGEN DECARBOXYLASE"/>
    <property type="match status" value="1"/>
</dbReference>
<dbReference type="SUPFAM" id="SSF51726">
    <property type="entry name" value="UROD/MetE-like"/>
    <property type="match status" value="1"/>
</dbReference>
<reference evidence="2" key="1">
    <citation type="submission" date="2013-12" db="EMBL/GenBank/DDBJ databases">
        <title>A Varibaculum cambriense genome reconstructed from a premature infant gut community with otherwise low bacterial novelty that shifts toward anaerobic metabolism during the third week of life.</title>
        <authorList>
            <person name="Brown C.T."/>
            <person name="Sharon I."/>
            <person name="Thomas B.C."/>
            <person name="Castelle C.J."/>
            <person name="Morowitz M.J."/>
            <person name="Banfield J.F."/>
        </authorList>
    </citation>
    <scope>NUCLEOTIDE SEQUENCE</scope>
</reference>
<feature type="non-terminal residue" evidence="2">
    <location>
        <position position="1"/>
    </location>
</feature>
<dbReference type="GO" id="GO:0006783">
    <property type="term" value="P:heme biosynthetic process"/>
    <property type="evidence" value="ECO:0007669"/>
    <property type="project" value="TreeGrafter"/>
</dbReference>
<dbReference type="InterPro" id="IPR000257">
    <property type="entry name" value="Uroporphyrinogen_deCOase"/>
</dbReference>
<feature type="non-terminal residue" evidence="2">
    <location>
        <position position="97"/>
    </location>
</feature>
<feature type="domain" description="Uroporphyrinogen decarboxylase (URO-D)" evidence="1">
    <location>
        <begin position="6"/>
        <end position="97"/>
    </location>
</feature>
<evidence type="ECO:0000313" key="2">
    <source>
        <dbReference type="EMBL" id="ETJ44050.1"/>
    </source>
</evidence>
<dbReference type="AlphaFoldDB" id="W1YQM7"/>
<comment type="caution">
    <text evidence="2">The sequence shown here is derived from an EMBL/GenBank/DDBJ whole genome shotgun (WGS) entry which is preliminary data.</text>
</comment>